<dbReference type="Proteomes" id="UP000198310">
    <property type="component" value="Unassembled WGS sequence"/>
</dbReference>
<dbReference type="PROSITE" id="PS51257">
    <property type="entry name" value="PROKAR_LIPOPROTEIN"/>
    <property type="match status" value="1"/>
</dbReference>
<dbReference type="AlphaFoldDB" id="A0A238YTI5"/>
<evidence type="ECO:0000313" key="3">
    <source>
        <dbReference type="EMBL" id="SNR74108.1"/>
    </source>
</evidence>
<keyword evidence="4" id="KW-1185">Reference proteome</keyword>
<evidence type="ECO:0008006" key="5">
    <source>
        <dbReference type="Google" id="ProtNLM"/>
    </source>
</evidence>
<reference evidence="4" key="1">
    <citation type="submission" date="2017-06" db="EMBL/GenBank/DDBJ databases">
        <authorList>
            <person name="Varghese N."/>
            <person name="Submissions S."/>
        </authorList>
    </citation>
    <scope>NUCLEOTIDE SEQUENCE [LARGE SCALE GENOMIC DNA]</scope>
    <source>
        <strain evidence="4">DSM 28041</strain>
    </source>
</reference>
<sequence length="431" mass="45519">MQAMRKSIHAVLPALALLALGGCAGTSVLTTTESDGIYYSSKDRTIMPASVPTASTIPYTGETTTPGDVTNPDYVEGSTANSAASTEYYDDDYGYASRLRRFHSPYQGLGLGYYDFAYTDPFWYGGPAYAMYPGAYSPWGYGGGYGYGYRSFYDPFYSPYWGGSMISINIGRPWYRPWGYGGYGYGYNPYDYYGGYGGFGYGGGGYYNGFGPGYYNGGSVRSRVVYGPRRDGATNATNITSNATGGRGRGRVEQGGIVQPGGVNGTGLSTDGAVATPAPQPARGRGRNRTLDPTTTSGVTSSGIAVDNPSQPNPNSTPGGRRWQVLDQAGAATGSQPTTAPTDYNQPRRGRGSMGGAGQSGQQSGTYQPTRRRAVADQPVRTYEQPTRTYEQPARSYEQPSRSYSSPSSGGNFGGGSSGGGGGARGRGRVQ</sequence>
<evidence type="ECO:0000256" key="1">
    <source>
        <dbReference type="SAM" id="MobiDB-lite"/>
    </source>
</evidence>
<evidence type="ECO:0000256" key="2">
    <source>
        <dbReference type="SAM" id="SignalP"/>
    </source>
</evidence>
<gene>
    <name evidence="3" type="ORF">SAMN06269173_10662</name>
</gene>
<accession>A0A238YTI5</accession>
<feature type="compositionally biased region" description="Low complexity" evidence="1">
    <location>
        <begin position="401"/>
        <end position="410"/>
    </location>
</feature>
<feature type="compositionally biased region" description="Gly residues" evidence="1">
    <location>
        <begin position="411"/>
        <end position="425"/>
    </location>
</feature>
<evidence type="ECO:0000313" key="4">
    <source>
        <dbReference type="Proteomes" id="UP000198310"/>
    </source>
</evidence>
<dbReference type="EMBL" id="FZNS01000006">
    <property type="protein sequence ID" value="SNR74108.1"/>
    <property type="molecule type" value="Genomic_DNA"/>
</dbReference>
<feature type="compositionally biased region" description="Polar residues" evidence="1">
    <location>
        <begin position="291"/>
        <end position="318"/>
    </location>
</feature>
<organism evidence="3 4">
    <name type="scientific">Hymenobacter mucosus</name>
    <dbReference type="NCBI Taxonomy" id="1411120"/>
    <lineage>
        <taxon>Bacteria</taxon>
        <taxon>Pseudomonadati</taxon>
        <taxon>Bacteroidota</taxon>
        <taxon>Cytophagia</taxon>
        <taxon>Cytophagales</taxon>
        <taxon>Hymenobacteraceae</taxon>
        <taxon>Hymenobacter</taxon>
    </lineage>
</organism>
<name>A0A238YTI5_9BACT</name>
<proteinExistence type="predicted"/>
<protein>
    <recommendedName>
        <fullName evidence="5">YXWGXW repeat-containing protein</fullName>
    </recommendedName>
</protein>
<feature type="compositionally biased region" description="Polar residues" evidence="1">
    <location>
        <begin position="333"/>
        <end position="345"/>
    </location>
</feature>
<feature type="chain" id="PRO_5012557042" description="YXWGXW repeat-containing protein" evidence="2">
    <location>
        <begin position="25"/>
        <end position="431"/>
    </location>
</feature>
<feature type="region of interest" description="Disordered" evidence="1">
    <location>
        <begin position="228"/>
        <end position="431"/>
    </location>
</feature>
<keyword evidence="2" id="KW-0732">Signal</keyword>
<feature type="compositionally biased region" description="Low complexity" evidence="1">
    <location>
        <begin position="233"/>
        <end position="244"/>
    </location>
</feature>
<feature type="signal peptide" evidence="2">
    <location>
        <begin position="1"/>
        <end position="24"/>
    </location>
</feature>